<evidence type="ECO:0000259" key="3">
    <source>
        <dbReference type="Pfam" id="PF18177"/>
    </source>
</evidence>
<feature type="region of interest" description="Disordered" evidence="1">
    <location>
        <begin position="202"/>
        <end position="224"/>
    </location>
</feature>
<feature type="region of interest" description="Disordered" evidence="1">
    <location>
        <begin position="715"/>
        <end position="781"/>
    </location>
</feature>
<name>A0AAW0F4G8_9TRYP</name>
<sequence length="1304" mass="137993">MQRPEVAMSSPPSPHRAVSEVRRPVVLEADPDTNVIHFPPQIDFDLSSPNNVARRRRGRFVIKMAAALYLATLPAYDTPSKCSEAVSYLWGHTRLAQEYLQRTRPRISQLSLREEAATATATMAYTSQQLRVAEGKWKAHLGEQVLCPDGFQKSWDELVPFFARSLLAMERDQASGASGSVSTTTASPTPASTVTVASEDAALHGQPRTPASPASGPTADSGTTTATTTITAAAAEPLLDLSKVPARALSILYDKTVRHLRLVLPERCATPPHSTAEQRHLASRGWLSLQQILSEIHADLVGEPALKALWMWMWSINATQRAGVYLALLTTMNAVGKLQLLHDGGWSSAADAAAVTTEAARAAPVTHLRAAWGHKDAGVAAAVMREHTRVPLRSLAPPDSRVGGAGSDAAGRSSWYEYVEDVRVFRRELASAGGRVYPEFRPVQVLLPASIVDALRAPLAPICRDGVSSLCGVLAHVALRTGVRDAALGDTELTVGVGGSAGASAKVTCMELAAMLDPGSSYCLAAFVAAMTGPSARLALFRVTPSFFAAQSDDVVGWFMPLHMLRVHHDAVDEAAPTAVAAPGASLALLVHPYALTHGVIARTAATATSAAPSALASPSMACVVGVDSIYCANDNAPSTSIAFTVVRPLTEHVPHLRIASLWDLWCSSGVRAHAVSRTTTITTTGSAPIAAADAAAVAPLSPLCLMVEEALHMPAPPSRRDPPSPTRAAVPGDMGAGDGVVEHTSASAAAAAAPPAVSTVSPHGAELGSTAADDDDGNRPSPLMHHLPWELFPAMETEKALGHLDSAYRAELRHVIARWRSWCIELLQPPRRGGGSSCGCGDAGASVALREEALWDGLPTWMERLEMECALPSFSLLLPSDVPLVASSATGGEVRRLCSVGRRRALAALRRLTGLVDGATVFFIASEPPQLSSAVVDVAAHPLWLMEDDGPQSPSRPRRGDGGRDVTVRPEVLLAASRTREDEVEHMYLRQPCVMMRARRSRAPALDTGADAAPVRHVDPAEEQPAALRLCRFVCPPGSPHDGSVCCLGAALKEVPAPTAMRNGHGGCRVTPLVCDELELGAAWPAEDIVEHAVLPPLQAALEVYCARKAAMVAASGDGGGDERRRLPTAVVPDATVVQLMVDDLRRELQLVLTDEAAMEMSEFYGDALVDYCAAIMTVSCRFTSSDRALWRGGNITGSTTNAALVAGVLPPVLRRYWMSRRRIHNGKRLADCVESLFGALVKALWVFPLQRARASAARGSASPSQLAASTAAGTREHLAPPPDADMLVYVAAALLALLSGPL</sequence>
<organism evidence="4 5">
    <name type="scientific">Novymonas esmeraldas</name>
    <dbReference type="NCBI Taxonomy" id="1808958"/>
    <lineage>
        <taxon>Eukaryota</taxon>
        <taxon>Discoba</taxon>
        <taxon>Euglenozoa</taxon>
        <taxon>Kinetoplastea</taxon>
        <taxon>Metakinetoplastina</taxon>
        <taxon>Trypanosomatida</taxon>
        <taxon>Trypanosomatidae</taxon>
        <taxon>Novymonas</taxon>
    </lineage>
</organism>
<feature type="region of interest" description="Disordered" evidence="1">
    <location>
        <begin position="947"/>
        <end position="966"/>
    </location>
</feature>
<reference evidence="4 5" key="1">
    <citation type="journal article" date="2021" name="MBio">
        <title>A New Model Trypanosomatid, Novymonas esmeraldas: Genomic Perception of Its 'Candidatus Pandoraea novymonadis' Endosymbiont.</title>
        <authorList>
            <person name="Zakharova A."/>
            <person name="Saura A."/>
            <person name="Butenko A."/>
            <person name="Podesvova L."/>
            <person name="Warmusova S."/>
            <person name="Kostygov A.Y."/>
            <person name="Nenarokova A."/>
            <person name="Lukes J."/>
            <person name="Opperdoes F.R."/>
            <person name="Yurchenko V."/>
        </authorList>
    </citation>
    <scope>NUCLEOTIDE SEQUENCE [LARGE SCALE GENOMIC DNA]</scope>
    <source>
        <strain evidence="4 5">E262AT.01</strain>
    </source>
</reference>
<evidence type="ECO:0000313" key="4">
    <source>
        <dbReference type="EMBL" id="KAK7200321.1"/>
    </source>
</evidence>
<accession>A0AAW0F4G8</accession>
<evidence type="ECO:0000313" key="5">
    <source>
        <dbReference type="Proteomes" id="UP001430356"/>
    </source>
</evidence>
<dbReference type="Pfam" id="PF18177">
    <property type="entry name" value="La_HTH_kDCL"/>
    <property type="match status" value="1"/>
</dbReference>
<dbReference type="Proteomes" id="UP001430356">
    <property type="component" value="Unassembled WGS sequence"/>
</dbReference>
<keyword evidence="5" id="KW-1185">Reference proteome</keyword>
<dbReference type="InterPro" id="IPR040545">
    <property type="entry name" value="DICER_HTH"/>
</dbReference>
<dbReference type="InterPro" id="IPR040715">
    <property type="entry name" value="KptA_kDICER"/>
</dbReference>
<evidence type="ECO:0000259" key="2">
    <source>
        <dbReference type="Pfam" id="PF18176"/>
    </source>
</evidence>
<dbReference type="EMBL" id="JAECZO010000005">
    <property type="protein sequence ID" value="KAK7200321.1"/>
    <property type="molecule type" value="Genomic_DNA"/>
</dbReference>
<gene>
    <name evidence="4" type="ORF">NESM_000085400</name>
</gene>
<feature type="domain" description="DICER-like HTH" evidence="3">
    <location>
        <begin position="252"/>
        <end position="348"/>
    </location>
</feature>
<dbReference type="Pfam" id="PF18176">
    <property type="entry name" value="KptA_kDCL"/>
    <property type="match status" value="1"/>
</dbReference>
<evidence type="ECO:0000256" key="1">
    <source>
        <dbReference type="SAM" id="MobiDB-lite"/>
    </source>
</evidence>
<feature type="compositionally biased region" description="Low complexity" evidence="1">
    <location>
        <begin position="745"/>
        <end position="763"/>
    </location>
</feature>
<proteinExistence type="predicted"/>
<comment type="caution">
    <text evidence="4">The sequence shown here is derived from an EMBL/GenBank/DDBJ whole genome shotgun (WGS) entry which is preliminary data.</text>
</comment>
<protein>
    <submittedName>
        <fullName evidence="4">Uncharacterized protein</fullName>
    </submittedName>
</protein>
<feature type="domain" description="Kinetoplastid DICER KptA ADP-ribosyltransferase" evidence="2">
    <location>
        <begin position="364"/>
        <end position="462"/>
    </location>
</feature>